<dbReference type="NCBIfam" id="TIGR03025">
    <property type="entry name" value="EPS_sugtrans"/>
    <property type="match status" value="1"/>
</dbReference>
<evidence type="ECO:0000313" key="10">
    <source>
        <dbReference type="Proteomes" id="UP000001883"/>
    </source>
</evidence>
<keyword evidence="10" id="KW-1185">Reference proteome</keyword>
<dbReference type="PANTHER" id="PTHR30576:SF10">
    <property type="entry name" value="SLL5057 PROTEIN"/>
    <property type="match status" value="1"/>
</dbReference>
<dbReference type="PANTHER" id="PTHR30576">
    <property type="entry name" value="COLANIC BIOSYNTHESIS UDP-GLUCOSE LIPID CARRIER TRANSFERASE"/>
    <property type="match status" value="1"/>
</dbReference>
<dbReference type="STRING" id="680646.RMDY18_05220"/>
<keyword evidence="5 7" id="KW-1133">Transmembrane helix</keyword>
<dbReference type="InterPro" id="IPR003362">
    <property type="entry name" value="Bact_transf"/>
</dbReference>
<dbReference type="GO" id="GO:0016020">
    <property type="term" value="C:membrane"/>
    <property type="evidence" value="ECO:0007669"/>
    <property type="project" value="UniProtKB-SubCell"/>
</dbReference>
<evidence type="ECO:0000313" key="9">
    <source>
        <dbReference type="EMBL" id="BAI64354.1"/>
    </source>
</evidence>
<feature type="transmembrane region" description="Helical" evidence="7">
    <location>
        <begin position="91"/>
        <end position="110"/>
    </location>
</feature>
<organism evidence="9 10">
    <name type="scientific">Rothia mucilaginosa (strain DY-18)</name>
    <name type="common">Stomatococcus mucilaginosus</name>
    <dbReference type="NCBI Taxonomy" id="680646"/>
    <lineage>
        <taxon>Bacteria</taxon>
        <taxon>Bacillati</taxon>
        <taxon>Actinomycetota</taxon>
        <taxon>Actinomycetes</taxon>
        <taxon>Micrococcales</taxon>
        <taxon>Micrococcaceae</taxon>
        <taxon>Rothia</taxon>
    </lineage>
</organism>
<dbReference type="Pfam" id="PF13727">
    <property type="entry name" value="CoA_binding_3"/>
    <property type="match status" value="1"/>
</dbReference>
<keyword evidence="6 7" id="KW-0472">Membrane</keyword>
<evidence type="ECO:0000256" key="3">
    <source>
        <dbReference type="ARBA" id="ARBA00022679"/>
    </source>
</evidence>
<evidence type="ECO:0000256" key="1">
    <source>
        <dbReference type="ARBA" id="ARBA00004141"/>
    </source>
</evidence>
<evidence type="ECO:0000256" key="7">
    <source>
        <dbReference type="SAM" id="Phobius"/>
    </source>
</evidence>
<reference evidence="10" key="1">
    <citation type="submission" date="2009-07" db="EMBL/GenBank/DDBJ databases">
        <title>Complete genome sequence of Rothia mucilaginosa DJ.</title>
        <authorList>
            <person name="Yamane K."/>
            <person name="Nambu T."/>
            <person name="Mashimo C."/>
            <person name="Sugimori C."/>
            <person name="Yamanaka T."/>
            <person name="Leung K."/>
            <person name="Fukushima H."/>
        </authorList>
    </citation>
    <scope>NUCLEOTIDE SEQUENCE [LARGE SCALE GENOMIC DNA]</scope>
    <source>
        <strain evidence="10">DY-18</strain>
    </source>
</reference>
<dbReference type="InterPro" id="IPR017475">
    <property type="entry name" value="EPS_sugar_tfrase"/>
</dbReference>
<proteinExistence type="inferred from homology"/>
<reference evidence="9 10" key="2">
    <citation type="journal article" date="2010" name="J Osaka Dent Univ">
        <title>Isolation and identification of Rothia mucilaginosa from persistent apical periodontitis lesions.</title>
        <authorList>
            <person name="Yamane K."/>
            <person name="Yoshida M."/>
            <person name="Fujihira T."/>
            <person name="Baba T."/>
            <person name="Tsuji N."/>
            <person name="Hayashi H."/>
            <person name="Sugimori C."/>
            <person name="Yamanaka T."/>
            <person name="Mashimo C."/>
            <person name="Nambu T."/>
            <person name="Kawai H."/>
            <person name="Fukushima H."/>
        </authorList>
    </citation>
    <scope>NUCLEOTIDE SEQUENCE [LARGE SCALE GENOMIC DNA]</scope>
    <source>
        <strain evidence="9 10">DY-18</strain>
    </source>
</reference>
<keyword evidence="3 9" id="KW-0808">Transferase</keyword>
<comment type="subcellular location">
    <subcellularLocation>
        <location evidence="1">Membrane</location>
        <topology evidence="1">Multi-pass membrane protein</topology>
    </subcellularLocation>
</comment>
<dbReference type="eggNOG" id="COG2148">
    <property type="taxonomic scope" value="Bacteria"/>
</dbReference>
<dbReference type="Proteomes" id="UP000001883">
    <property type="component" value="Chromosome"/>
</dbReference>
<evidence type="ECO:0000259" key="8">
    <source>
        <dbReference type="Pfam" id="PF02397"/>
    </source>
</evidence>
<evidence type="ECO:0000256" key="5">
    <source>
        <dbReference type="ARBA" id="ARBA00022989"/>
    </source>
</evidence>
<feature type="transmembrane region" description="Helical" evidence="7">
    <location>
        <begin position="335"/>
        <end position="356"/>
    </location>
</feature>
<name>D2NRS8_ROTMD</name>
<protein>
    <submittedName>
        <fullName evidence="9">Sugar transferase</fullName>
    </submittedName>
</protein>
<dbReference type="HOGENOM" id="CLU_024920_3_2_11"/>
<feature type="domain" description="Bacterial sugar transferase" evidence="8">
    <location>
        <begin position="330"/>
        <end position="516"/>
    </location>
</feature>
<dbReference type="GO" id="GO:0016780">
    <property type="term" value="F:phosphotransferase activity, for other substituted phosphate groups"/>
    <property type="evidence" value="ECO:0007669"/>
    <property type="project" value="TreeGrafter"/>
</dbReference>
<evidence type="ECO:0000256" key="6">
    <source>
        <dbReference type="ARBA" id="ARBA00023136"/>
    </source>
</evidence>
<feature type="transmembrane region" description="Helical" evidence="7">
    <location>
        <begin position="156"/>
        <end position="177"/>
    </location>
</feature>
<feature type="transmembrane region" description="Helical" evidence="7">
    <location>
        <begin position="48"/>
        <end position="71"/>
    </location>
</feature>
<reference evidence="9 10" key="3">
    <citation type="journal article" date="2010" name="Sequencing">
        <title>Complete Genome Sequence of Rothia mucilaginosa DY-18: A Clinical Isolate with Dense Meshwork-Like Structures from a Persistent Apical Periodontitis Lesion.</title>
        <authorList>
            <person name="Yamane K."/>
            <person name="Nambu T."/>
            <person name="Yamanaka T."/>
            <person name="Mashimo C."/>
            <person name="Sugimori C."/>
            <person name="Leung K.-P."/>
            <person name="Fukushima H."/>
        </authorList>
    </citation>
    <scope>NUCLEOTIDE SEQUENCE [LARGE SCALE GENOMIC DNA]</scope>
    <source>
        <strain evidence="9 10">DY-18</strain>
    </source>
</reference>
<sequence length="522" mass="58800">MPIRRSQSTTQDKFPGKITPLKVQDRLKKMWGSDFVVKRSWHPKVQRALYFGDFLAIAIAVVAAHLIRFGWENADLPYVNVWPINALDGRIPAIDYIFLGVGMVVGWWFILQVNGSRSLRIMGFGTEEYRLITRGTTYFFCLLIIVAFFLKVDVTRMYLLIAYPLGLFLLLVERWLIRQGLVRSRTRGRALTRVMIISDVTTGQHLYKNLKDVVASGLSPAAFYLPGFTPGTTVAGAPIPVLGYSTSPADIMEAIRENDIHMVAVTNGHHLSPDQVRLLGWKLADAHISLIMAPATTDIAGPRMHMQPLNGLPLVHVSTPRITGLSAFFKRAVDVVSSGLGLILLSPLFLVVALLVKRDGGPVFFLQNRVGLNGEMFKMVKFRSMRTDAEEVKKRLLEQNEGNGVLFKMKDDPRITPIGKFIRKYSIDELPQLWNVFIGDMSLVGPRPPLVEEVEQYEDIAYRRLLVKPGITGLWQVSGRSDLSWEESVRLDLYYVENWSLTGDLIILLRTVRAVFAKEGAY</sequence>
<keyword evidence="4 7" id="KW-0812">Transmembrane</keyword>
<accession>D2NRS8</accession>
<dbReference type="Pfam" id="PF02397">
    <property type="entry name" value="Bac_transf"/>
    <property type="match status" value="1"/>
</dbReference>
<evidence type="ECO:0000256" key="4">
    <source>
        <dbReference type="ARBA" id="ARBA00022692"/>
    </source>
</evidence>
<comment type="similarity">
    <text evidence="2">Belongs to the bacterial sugar transferase family.</text>
</comment>
<evidence type="ECO:0000256" key="2">
    <source>
        <dbReference type="ARBA" id="ARBA00006464"/>
    </source>
</evidence>
<dbReference type="AlphaFoldDB" id="D2NRS8"/>
<gene>
    <name evidence="9" type="ordered locus">RMDY18_05220</name>
</gene>
<dbReference type="EMBL" id="AP011540">
    <property type="protein sequence ID" value="BAI64354.1"/>
    <property type="molecule type" value="Genomic_DNA"/>
</dbReference>
<feature type="transmembrane region" description="Helical" evidence="7">
    <location>
        <begin position="131"/>
        <end position="150"/>
    </location>
</feature>
<dbReference type="KEGG" id="rmu:RMDY18_05220"/>